<keyword evidence="4 6" id="KW-0689">Ribosomal protein</keyword>
<dbReference type="PANTHER" id="PTHR11620">
    <property type="entry name" value="60S RIBOSOMAL PROTEIN L23A"/>
    <property type="match status" value="1"/>
</dbReference>
<dbReference type="HAMAP" id="MF_01369_B">
    <property type="entry name" value="Ribosomal_uL23_B"/>
    <property type="match status" value="1"/>
</dbReference>
<dbReference type="EMBL" id="FNNZ01000001">
    <property type="protein sequence ID" value="SDW08529.1"/>
    <property type="molecule type" value="Genomic_DNA"/>
</dbReference>
<dbReference type="SUPFAM" id="SSF54189">
    <property type="entry name" value="Ribosomal proteins S24e, L23 and L15e"/>
    <property type="match status" value="1"/>
</dbReference>
<proteinExistence type="inferred from homology"/>
<comment type="subunit">
    <text evidence="6">Part of the 50S ribosomal subunit. Contacts protein L29, and trigger factor when it is bound to the ribosome.</text>
</comment>
<dbReference type="FunFam" id="3.30.70.330:FF:000001">
    <property type="entry name" value="50S ribosomal protein L23"/>
    <property type="match status" value="1"/>
</dbReference>
<evidence type="ECO:0000256" key="2">
    <source>
        <dbReference type="ARBA" id="ARBA00022730"/>
    </source>
</evidence>
<evidence type="ECO:0000256" key="3">
    <source>
        <dbReference type="ARBA" id="ARBA00022884"/>
    </source>
</evidence>
<dbReference type="NCBIfam" id="NF004359">
    <property type="entry name" value="PRK05738.1-3"/>
    <property type="match status" value="1"/>
</dbReference>
<dbReference type="InterPro" id="IPR012678">
    <property type="entry name" value="Ribosomal_uL23/eL15/eS24_sf"/>
</dbReference>
<dbReference type="GO" id="GO:0003735">
    <property type="term" value="F:structural constituent of ribosome"/>
    <property type="evidence" value="ECO:0007669"/>
    <property type="project" value="InterPro"/>
</dbReference>
<dbReference type="GO" id="GO:0006412">
    <property type="term" value="P:translation"/>
    <property type="evidence" value="ECO:0007669"/>
    <property type="project" value="UniProtKB-UniRule"/>
</dbReference>
<comment type="similarity">
    <text evidence="1 6">Belongs to the universal ribosomal protein uL23 family.</text>
</comment>
<evidence type="ECO:0000256" key="5">
    <source>
        <dbReference type="ARBA" id="ARBA00023274"/>
    </source>
</evidence>
<dbReference type="GO" id="GO:0019843">
    <property type="term" value="F:rRNA binding"/>
    <property type="evidence" value="ECO:0007669"/>
    <property type="project" value="UniProtKB-UniRule"/>
</dbReference>
<keyword evidence="5 6" id="KW-0687">Ribonucleoprotein</keyword>
<accession>A0A1H2QPZ3</accession>
<evidence type="ECO:0000313" key="7">
    <source>
        <dbReference type="EMBL" id="SDW08529.1"/>
    </source>
</evidence>
<dbReference type="InterPro" id="IPR013025">
    <property type="entry name" value="Ribosomal_uL23-like"/>
</dbReference>
<dbReference type="STRING" id="1058.SAMN05421783_101351"/>
<gene>
    <name evidence="6" type="primary">rplW</name>
    <name evidence="7" type="ORF">SAMN05421783_101351</name>
</gene>
<keyword evidence="3 6" id="KW-0694">RNA-binding</keyword>
<dbReference type="AlphaFoldDB" id="A0A1H2QPZ3"/>
<protein>
    <recommendedName>
        <fullName evidence="6">Large ribosomal subunit protein uL23</fullName>
    </recommendedName>
</protein>
<evidence type="ECO:0000256" key="4">
    <source>
        <dbReference type="ARBA" id="ARBA00022980"/>
    </source>
</evidence>
<comment type="function">
    <text evidence="6">One of the early assembly proteins it binds 23S rRNA. One of the proteins that surrounds the polypeptide exit tunnel on the outside of the ribosome. Forms the main docking site for trigger factor binding to the ribosome.</text>
</comment>
<evidence type="ECO:0000256" key="1">
    <source>
        <dbReference type="ARBA" id="ARBA00006700"/>
    </source>
</evidence>
<dbReference type="Proteomes" id="UP000198816">
    <property type="component" value="Unassembled WGS sequence"/>
</dbReference>
<dbReference type="OrthoDB" id="9793353at2"/>
<reference evidence="8" key="1">
    <citation type="submission" date="2016-10" db="EMBL/GenBank/DDBJ databases">
        <authorList>
            <person name="Varghese N."/>
            <person name="Submissions S."/>
        </authorList>
    </citation>
    <scope>NUCLEOTIDE SEQUENCE [LARGE SCALE GENOMIC DNA]</scope>
    <source>
        <strain evidence="8">DSM 217</strain>
    </source>
</reference>
<dbReference type="GO" id="GO:0005840">
    <property type="term" value="C:ribosome"/>
    <property type="evidence" value="ECO:0007669"/>
    <property type="project" value="UniProtKB-KW"/>
</dbReference>
<evidence type="ECO:0000256" key="6">
    <source>
        <dbReference type="HAMAP-Rule" id="MF_01369"/>
    </source>
</evidence>
<evidence type="ECO:0000313" key="8">
    <source>
        <dbReference type="Proteomes" id="UP000198816"/>
    </source>
</evidence>
<keyword evidence="8" id="KW-1185">Reference proteome</keyword>
<name>A0A1H2QPZ3_THIRO</name>
<dbReference type="Pfam" id="PF00276">
    <property type="entry name" value="Ribosomal_L23"/>
    <property type="match status" value="1"/>
</dbReference>
<organism evidence="7 8">
    <name type="scientific">Thiocapsa roseopersicina</name>
    <dbReference type="NCBI Taxonomy" id="1058"/>
    <lineage>
        <taxon>Bacteria</taxon>
        <taxon>Pseudomonadati</taxon>
        <taxon>Pseudomonadota</taxon>
        <taxon>Gammaproteobacteria</taxon>
        <taxon>Chromatiales</taxon>
        <taxon>Chromatiaceae</taxon>
        <taxon>Thiocapsa</taxon>
    </lineage>
</organism>
<dbReference type="Gene3D" id="3.30.70.330">
    <property type="match status" value="1"/>
</dbReference>
<dbReference type="RefSeq" id="WP_093027482.1">
    <property type="nucleotide sequence ID" value="NZ_FNNZ01000001.1"/>
</dbReference>
<dbReference type="InterPro" id="IPR012677">
    <property type="entry name" value="Nucleotide-bd_a/b_plait_sf"/>
</dbReference>
<sequence length="98" mass="10910">MNNERLMNVLLAPLVSEKTTRAGDLAGQYGFRVATDATKREIARAVELMFNVKVDGVQVLNVKGKNKRHGQRLGKRNDWRKAYVRLEAGHDIDFGGGA</sequence>
<keyword evidence="2 6" id="KW-0699">rRNA-binding</keyword>
<dbReference type="GO" id="GO:1990904">
    <property type="term" value="C:ribonucleoprotein complex"/>
    <property type="evidence" value="ECO:0007669"/>
    <property type="project" value="UniProtKB-KW"/>
</dbReference>
<dbReference type="NCBIfam" id="NF004363">
    <property type="entry name" value="PRK05738.2-4"/>
    <property type="match status" value="1"/>
</dbReference>